<keyword evidence="9" id="KW-1185">Reference proteome</keyword>
<evidence type="ECO:0000256" key="2">
    <source>
        <dbReference type="ARBA" id="ARBA00022679"/>
    </source>
</evidence>
<dbReference type="PROSITE" id="PS51191">
    <property type="entry name" value="FEMABX"/>
    <property type="match status" value="1"/>
</dbReference>
<evidence type="ECO:0000313" key="8">
    <source>
        <dbReference type="EMBL" id="OUN41428.1"/>
    </source>
</evidence>
<dbReference type="EMBL" id="NFHO01000014">
    <property type="protein sequence ID" value="OUN41428.1"/>
    <property type="molecule type" value="Genomic_DNA"/>
</dbReference>
<dbReference type="InterPro" id="IPR016181">
    <property type="entry name" value="Acyl_CoA_acyltransferase"/>
</dbReference>
<accession>A0A1Y3U2K6</accession>
<comment type="similarity">
    <text evidence="1">Belongs to the FemABX family.</text>
</comment>
<keyword evidence="2" id="KW-0808">Transferase</keyword>
<dbReference type="Gene3D" id="3.40.630.30">
    <property type="match status" value="2"/>
</dbReference>
<keyword evidence="6" id="KW-0961">Cell wall biogenesis/degradation</keyword>
<dbReference type="InterPro" id="IPR038740">
    <property type="entry name" value="BioF2-like_GNAT_dom"/>
</dbReference>
<gene>
    <name evidence="8" type="ORF">B5G21_09815</name>
</gene>
<evidence type="ECO:0000256" key="5">
    <source>
        <dbReference type="ARBA" id="ARBA00023315"/>
    </source>
</evidence>
<protein>
    <submittedName>
        <fullName evidence="8">Methicillin resistance protein</fullName>
    </submittedName>
</protein>
<dbReference type="AlphaFoldDB" id="A0A1Y3U2K6"/>
<feature type="domain" description="BioF2-like acetyltransferase" evidence="7">
    <location>
        <begin position="153"/>
        <end position="285"/>
    </location>
</feature>
<keyword evidence="5" id="KW-0012">Acyltransferase</keyword>
<dbReference type="PANTHER" id="PTHR36174">
    <property type="entry name" value="LIPID II:GLYCINE GLYCYLTRANSFERASE"/>
    <property type="match status" value="1"/>
</dbReference>
<dbReference type="Pfam" id="PF13480">
    <property type="entry name" value="Acetyltransf_6"/>
    <property type="match status" value="1"/>
</dbReference>
<dbReference type="RefSeq" id="WP_087187025.1">
    <property type="nucleotide sequence ID" value="NZ_NFHO01000014.1"/>
</dbReference>
<keyword evidence="4" id="KW-0573">Peptidoglycan synthesis</keyword>
<evidence type="ECO:0000256" key="4">
    <source>
        <dbReference type="ARBA" id="ARBA00022984"/>
    </source>
</evidence>
<dbReference type="InterPro" id="IPR003447">
    <property type="entry name" value="FEMABX"/>
</dbReference>
<dbReference type="SUPFAM" id="SSF55729">
    <property type="entry name" value="Acyl-CoA N-acyltransferases (Nat)"/>
    <property type="match status" value="2"/>
</dbReference>
<organism evidence="8 9">
    <name type="scientific">Enorma massiliensis</name>
    <dbReference type="NCBI Taxonomy" id="1472761"/>
    <lineage>
        <taxon>Bacteria</taxon>
        <taxon>Bacillati</taxon>
        <taxon>Actinomycetota</taxon>
        <taxon>Coriobacteriia</taxon>
        <taxon>Coriobacteriales</taxon>
        <taxon>Coriobacteriaceae</taxon>
        <taxon>Enorma</taxon>
    </lineage>
</organism>
<dbReference type="STRING" id="1118060.GCA_000311845_01348"/>
<dbReference type="GO" id="GO:0016755">
    <property type="term" value="F:aminoacyltransferase activity"/>
    <property type="evidence" value="ECO:0007669"/>
    <property type="project" value="InterPro"/>
</dbReference>
<dbReference type="InterPro" id="IPR050644">
    <property type="entry name" value="PG_Glycine_Bridge_Synth"/>
</dbReference>
<name>A0A1Y3U2K6_9ACTN</name>
<evidence type="ECO:0000259" key="7">
    <source>
        <dbReference type="Pfam" id="PF13480"/>
    </source>
</evidence>
<evidence type="ECO:0000313" key="9">
    <source>
        <dbReference type="Proteomes" id="UP000196560"/>
    </source>
</evidence>
<dbReference type="GO" id="GO:0071555">
    <property type="term" value="P:cell wall organization"/>
    <property type="evidence" value="ECO:0007669"/>
    <property type="project" value="UniProtKB-KW"/>
</dbReference>
<dbReference type="GO" id="GO:0009252">
    <property type="term" value="P:peptidoglycan biosynthetic process"/>
    <property type="evidence" value="ECO:0007669"/>
    <property type="project" value="UniProtKB-KW"/>
</dbReference>
<dbReference type="GO" id="GO:0008360">
    <property type="term" value="P:regulation of cell shape"/>
    <property type="evidence" value="ECO:0007669"/>
    <property type="project" value="UniProtKB-KW"/>
</dbReference>
<evidence type="ECO:0000256" key="3">
    <source>
        <dbReference type="ARBA" id="ARBA00022960"/>
    </source>
</evidence>
<reference evidence="9" key="1">
    <citation type="submission" date="2017-04" db="EMBL/GenBank/DDBJ databases">
        <title>Function of individual gut microbiota members based on whole genome sequencing of pure cultures obtained from chicken caecum.</title>
        <authorList>
            <person name="Medvecky M."/>
            <person name="Cejkova D."/>
            <person name="Polansky O."/>
            <person name="Karasova D."/>
            <person name="Kubasova T."/>
            <person name="Cizek A."/>
            <person name="Rychlik I."/>
        </authorList>
    </citation>
    <scope>NUCLEOTIDE SEQUENCE [LARGE SCALE GENOMIC DNA]</scope>
    <source>
        <strain evidence="9">An70</strain>
    </source>
</reference>
<evidence type="ECO:0000256" key="1">
    <source>
        <dbReference type="ARBA" id="ARBA00009943"/>
    </source>
</evidence>
<dbReference type="PANTHER" id="PTHR36174:SF1">
    <property type="entry name" value="LIPID II:GLYCINE GLYCYLTRANSFERASE"/>
    <property type="match status" value="1"/>
</dbReference>
<comment type="caution">
    <text evidence="8">The sequence shown here is derived from an EMBL/GenBank/DDBJ whole genome shotgun (WGS) entry which is preliminary data.</text>
</comment>
<proteinExistence type="inferred from homology"/>
<dbReference type="eggNOG" id="COG2348">
    <property type="taxonomic scope" value="Bacteria"/>
</dbReference>
<evidence type="ECO:0000256" key="6">
    <source>
        <dbReference type="ARBA" id="ARBA00023316"/>
    </source>
</evidence>
<dbReference type="Proteomes" id="UP000196560">
    <property type="component" value="Unassembled WGS sequence"/>
</dbReference>
<sequence>MVEYREVTDAGAWNRLINEHTGHPMQAWGWGELKERTGSWRARRIVVERDGAFAGACQVLVRKLPWPFGHICYAPRGPVADRTADVPRVADDVAAWCKANLSAVSLKIDPAVPEGSVALSSAWLPSEKISLPRTAAIDLAPSEDEIMAGLHSKKARQYIRKAGRSGVTVRSATADDLDAIMDIYHHTAESDDFALHTDEYYRTAFTACSDVNQVFLAEFEGRPLAFLWNITTSGTAFELWGGVTEEGKRLRANYLLKWHAMCAAKEAGAALYDLNGLLEGGVSNFKLLFAGEPTVWIGTFDRPLSPLYHVWDAALKLYRRLFK</sequence>
<keyword evidence="3" id="KW-0133">Cell shape</keyword>